<dbReference type="OrthoDB" id="40849at2"/>
<evidence type="ECO:0000259" key="1">
    <source>
        <dbReference type="SMART" id="SM00382"/>
    </source>
</evidence>
<keyword evidence="2" id="KW-0547">Nucleotide-binding</keyword>
<evidence type="ECO:0000313" key="2">
    <source>
        <dbReference type="EMBL" id="QPS00864.1"/>
    </source>
</evidence>
<dbReference type="CDD" id="cd00009">
    <property type="entry name" value="AAA"/>
    <property type="match status" value="1"/>
</dbReference>
<evidence type="ECO:0000313" key="3">
    <source>
        <dbReference type="Proteomes" id="UP000594771"/>
    </source>
</evidence>
<dbReference type="InterPro" id="IPR003593">
    <property type="entry name" value="AAA+_ATPase"/>
</dbReference>
<dbReference type="AlphaFoldDB" id="A0A0X8FEE8"/>
<dbReference type="GO" id="GO:0005524">
    <property type="term" value="F:ATP binding"/>
    <property type="evidence" value="ECO:0007669"/>
    <property type="project" value="UniProtKB-KW"/>
</dbReference>
<dbReference type="Gene3D" id="3.40.50.300">
    <property type="entry name" value="P-loop containing nucleotide triphosphate hydrolases"/>
    <property type="match status" value="1"/>
</dbReference>
<sequence>MADRTPGLTYQAVYKGMKLLLEAESDIVVDIVGHGGIGKTQLVQNLAQDLGYGFYEMTCSLLQPGDLTMPIPKEDRIEYYLNPQIQGAVDEARANPDRKVILFLDEFNRPIAMVQSELMNLVLQRHLMGIHLPDNVIIITAENPSSDTEGFEGNAYATSARDLAINDRTMRIRMGANLDHWIESFADQENESGQTNIHPLVKNYLQAEGRQYFIVIDETRDKNPTPRAYERLSHLLYDYEAIGIDPTQIKDDDLLAFLVEGIDGCIGEEAGQVFLSYLENHQGDYISPKEIINLDSADLPESIKERFLKMPAIRKKRIIQDLTQSLLDHKELIKDKYLLSRYVDLFLLADPDLIYSLVTRLMQAEAGSPLEELRAGLSEDKRFIDKAYAITMASGSNLEDTN</sequence>
<dbReference type="GO" id="GO:0016887">
    <property type="term" value="F:ATP hydrolysis activity"/>
    <property type="evidence" value="ECO:0007669"/>
    <property type="project" value="InterPro"/>
</dbReference>
<protein>
    <submittedName>
        <fullName evidence="2">ATP-binding protein</fullName>
    </submittedName>
</protein>
<gene>
    <name evidence="2" type="ORF">I6G68_05560</name>
</gene>
<proteinExistence type="predicted"/>
<dbReference type="Proteomes" id="UP000594771">
    <property type="component" value="Chromosome"/>
</dbReference>
<name>A0A0X8FEE8_9LACT</name>
<dbReference type="EMBL" id="CP065662">
    <property type="protein sequence ID" value="QPS00864.1"/>
    <property type="molecule type" value="Genomic_DNA"/>
</dbReference>
<dbReference type="SMART" id="SM00382">
    <property type="entry name" value="AAA"/>
    <property type="match status" value="1"/>
</dbReference>
<organism evidence="2 3">
    <name type="scientific">Aerococcus urinae</name>
    <dbReference type="NCBI Taxonomy" id="1376"/>
    <lineage>
        <taxon>Bacteria</taxon>
        <taxon>Bacillati</taxon>
        <taxon>Bacillota</taxon>
        <taxon>Bacilli</taxon>
        <taxon>Lactobacillales</taxon>
        <taxon>Aerococcaceae</taxon>
        <taxon>Aerococcus</taxon>
    </lineage>
</organism>
<keyword evidence="2" id="KW-0067">ATP-binding</keyword>
<accession>A0A0X8FEE8</accession>
<dbReference type="RefSeq" id="WP_060778264.1">
    <property type="nucleotide sequence ID" value="NZ_CAJHLF010000002.1"/>
</dbReference>
<dbReference type="Pfam" id="PF07728">
    <property type="entry name" value="AAA_5"/>
    <property type="match status" value="1"/>
</dbReference>
<dbReference type="InterPro" id="IPR027417">
    <property type="entry name" value="P-loop_NTPase"/>
</dbReference>
<dbReference type="KEGG" id="aun:AWM73_04495"/>
<dbReference type="GeneID" id="35767059"/>
<dbReference type="InterPro" id="IPR011704">
    <property type="entry name" value="ATPase_dyneun-rel_AAA"/>
</dbReference>
<dbReference type="SUPFAM" id="SSF52540">
    <property type="entry name" value="P-loop containing nucleoside triphosphate hydrolases"/>
    <property type="match status" value="1"/>
</dbReference>
<feature type="domain" description="AAA+ ATPase" evidence="1">
    <location>
        <begin position="25"/>
        <end position="169"/>
    </location>
</feature>
<reference evidence="2 3" key="1">
    <citation type="submission" date="2020-12" db="EMBL/GenBank/DDBJ databases">
        <title>FDA dAtabase for Regulatory Grade micrObial Sequences (FDA-ARGOS): Supporting development and validation of Infectious Disease Dx tests.</title>
        <authorList>
            <person name="Sproer C."/>
            <person name="Gronow S."/>
            <person name="Severitt S."/>
            <person name="Schroder I."/>
            <person name="Tallon L."/>
            <person name="Sadzewicz L."/>
            <person name="Zhao X."/>
            <person name="Boylan J."/>
            <person name="Ott S."/>
            <person name="Bowen H."/>
            <person name="Vavikolanu K."/>
            <person name="Mehta A."/>
            <person name="Aluvathingal J."/>
            <person name="Nadendla S."/>
            <person name="Lowell S."/>
            <person name="Myers T."/>
            <person name="Yan Y."/>
            <person name="Sichtig H."/>
        </authorList>
    </citation>
    <scope>NUCLEOTIDE SEQUENCE [LARGE SCALE GENOMIC DNA]</scope>
    <source>
        <strain evidence="2 3">FDAARGOS_911</strain>
    </source>
</reference>